<dbReference type="InterPro" id="IPR006162">
    <property type="entry name" value="Ppantetheine_attach_site"/>
</dbReference>
<feature type="domain" description="Carrier" evidence="3">
    <location>
        <begin position="6"/>
        <end position="86"/>
    </location>
</feature>
<evidence type="ECO:0000313" key="5">
    <source>
        <dbReference type="Proteomes" id="UP001291653"/>
    </source>
</evidence>
<keyword evidence="5" id="KW-1185">Reference proteome</keyword>
<evidence type="ECO:0000256" key="1">
    <source>
        <dbReference type="ARBA" id="ARBA00022450"/>
    </source>
</evidence>
<dbReference type="PROSITE" id="PS00012">
    <property type="entry name" value="PHOSPHOPANTETHEINE"/>
    <property type="match status" value="1"/>
</dbReference>
<dbReference type="Proteomes" id="UP001291653">
    <property type="component" value="Unassembled WGS sequence"/>
</dbReference>
<dbReference type="RefSeq" id="WP_323447543.1">
    <property type="nucleotide sequence ID" value="NZ_BSBI01000005.1"/>
</dbReference>
<sequence>MSPSTALSHEELAEVITRCAGARTDAAALRTTRPTFQDLGVDSLGLLGIVAELEQMFGIRLGDDAERCSSPDELLATTNTLLREAA</sequence>
<evidence type="ECO:0000259" key="3">
    <source>
        <dbReference type="PROSITE" id="PS50075"/>
    </source>
</evidence>
<dbReference type="Gene3D" id="1.10.1200.10">
    <property type="entry name" value="ACP-like"/>
    <property type="match status" value="1"/>
</dbReference>
<keyword evidence="2" id="KW-0597">Phosphoprotein</keyword>
<dbReference type="PROSITE" id="PS50075">
    <property type="entry name" value="CARRIER"/>
    <property type="match status" value="1"/>
</dbReference>
<organism evidence="4 5">
    <name type="scientific">Streptomyces yaizuensis</name>
    <dbReference type="NCBI Taxonomy" id="2989713"/>
    <lineage>
        <taxon>Bacteria</taxon>
        <taxon>Bacillati</taxon>
        <taxon>Actinomycetota</taxon>
        <taxon>Actinomycetes</taxon>
        <taxon>Kitasatosporales</taxon>
        <taxon>Streptomycetaceae</taxon>
        <taxon>Streptomyces</taxon>
    </lineage>
</organism>
<name>A0ABQ5NZ19_9ACTN</name>
<evidence type="ECO:0000256" key="2">
    <source>
        <dbReference type="ARBA" id="ARBA00022553"/>
    </source>
</evidence>
<dbReference type="SUPFAM" id="SSF47336">
    <property type="entry name" value="ACP-like"/>
    <property type="match status" value="1"/>
</dbReference>
<proteinExistence type="predicted"/>
<dbReference type="Pfam" id="PF00550">
    <property type="entry name" value="PP-binding"/>
    <property type="match status" value="1"/>
</dbReference>
<gene>
    <name evidence="4" type="ORF">SYYSPA8_14315</name>
</gene>
<protein>
    <submittedName>
        <fullName evidence="4">Acyl carrier protein</fullName>
    </submittedName>
</protein>
<dbReference type="EMBL" id="BSBI01000005">
    <property type="protein sequence ID" value="GLF95482.1"/>
    <property type="molecule type" value="Genomic_DNA"/>
</dbReference>
<reference evidence="4 5" key="1">
    <citation type="submission" date="2022-10" db="EMBL/GenBank/DDBJ databases">
        <title>Draft genome sequence of Streptomyces sp. YSPA8.</title>
        <authorList>
            <person name="Moriuchi R."/>
            <person name="Dohra H."/>
            <person name="Yamamura H."/>
            <person name="Kodani S."/>
        </authorList>
    </citation>
    <scope>NUCLEOTIDE SEQUENCE [LARGE SCALE GENOMIC DNA]</scope>
    <source>
        <strain evidence="4 5">YSPA8</strain>
    </source>
</reference>
<dbReference type="InterPro" id="IPR036736">
    <property type="entry name" value="ACP-like_sf"/>
</dbReference>
<dbReference type="InterPro" id="IPR009081">
    <property type="entry name" value="PP-bd_ACP"/>
</dbReference>
<comment type="caution">
    <text evidence="4">The sequence shown here is derived from an EMBL/GenBank/DDBJ whole genome shotgun (WGS) entry which is preliminary data.</text>
</comment>
<accession>A0ABQ5NZ19</accession>
<evidence type="ECO:0000313" key="4">
    <source>
        <dbReference type="EMBL" id="GLF95482.1"/>
    </source>
</evidence>
<keyword evidence="1" id="KW-0596">Phosphopantetheine</keyword>